<proteinExistence type="predicted"/>
<organism evidence="1 3">
    <name type="scientific">Dissophora globulifera</name>
    <dbReference type="NCBI Taxonomy" id="979702"/>
    <lineage>
        <taxon>Eukaryota</taxon>
        <taxon>Fungi</taxon>
        <taxon>Fungi incertae sedis</taxon>
        <taxon>Mucoromycota</taxon>
        <taxon>Mortierellomycotina</taxon>
        <taxon>Mortierellomycetes</taxon>
        <taxon>Mortierellales</taxon>
        <taxon>Mortierellaceae</taxon>
        <taxon>Dissophora</taxon>
    </lineage>
</organism>
<dbReference type="EMBL" id="JAAAIP010000004">
    <property type="protein sequence ID" value="KAG0330283.1"/>
    <property type="molecule type" value="Genomic_DNA"/>
</dbReference>
<gene>
    <name evidence="1" type="ORF">BGZ99_005976</name>
    <name evidence="2" type="ORF">BGZ99_006019</name>
</gene>
<keyword evidence="3" id="KW-1185">Reference proteome</keyword>
<dbReference type="AlphaFoldDB" id="A0A9P6RZE5"/>
<accession>A0A9P6RZE5</accession>
<reference evidence="1" key="1">
    <citation type="journal article" date="2020" name="Fungal Divers.">
        <title>Resolving the Mortierellaceae phylogeny through synthesis of multi-gene phylogenetics and phylogenomics.</title>
        <authorList>
            <person name="Vandepol N."/>
            <person name="Liber J."/>
            <person name="Desiro A."/>
            <person name="Na H."/>
            <person name="Kennedy M."/>
            <person name="Barry K."/>
            <person name="Grigoriev I.V."/>
            <person name="Miller A.N."/>
            <person name="O'Donnell K."/>
            <person name="Stajich J.E."/>
            <person name="Bonito G."/>
        </authorList>
    </citation>
    <scope>NUCLEOTIDE SEQUENCE</scope>
    <source>
        <strain evidence="1">REB-010B</strain>
    </source>
</reference>
<evidence type="ECO:0000313" key="3">
    <source>
        <dbReference type="Proteomes" id="UP000738325"/>
    </source>
</evidence>
<comment type="caution">
    <text evidence="1">The sequence shown here is derived from an EMBL/GenBank/DDBJ whole genome shotgun (WGS) entry which is preliminary data.</text>
</comment>
<sequence>MPLYESLLPKMNQIINSSQVVPIIDAVQSIIFAVVADPVLSAAAANTQKASQLAYLTELGFAGLMDTGAPGFNPSNGRPTVHKHALLVSELVERIIQ</sequence>
<evidence type="ECO:0000313" key="2">
    <source>
        <dbReference type="EMBL" id="KAG0330326.1"/>
    </source>
</evidence>
<dbReference type="Proteomes" id="UP000738325">
    <property type="component" value="Unassembled WGS sequence"/>
</dbReference>
<name>A0A9P6RZE5_9FUNG</name>
<dbReference type="OrthoDB" id="2417049at2759"/>
<protein>
    <submittedName>
        <fullName evidence="1">Uncharacterized protein</fullName>
    </submittedName>
</protein>
<dbReference type="EMBL" id="JAAAIP010000004">
    <property type="protein sequence ID" value="KAG0330326.1"/>
    <property type="molecule type" value="Genomic_DNA"/>
</dbReference>
<evidence type="ECO:0000313" key="1">
    <source>
        <dbReference type="EMBL" id="KAG0330283.1"/>
    </source>
</evidence>